<dbReference type="PROSITE" id="PS00146">
    <property type="entry name" value="BETA_LACTAMASE_A"/>
    <property type="match status" value="1"/>
</dbReference>
<keyword evidence="3" id="KW-0378">Hydrolase</keyword>
<dbReference type="InterPro" id="IPR012338">
    <property type="entry name" value="Beta-lactam/transpept-like"/>
</dbReference>
<dbReference type="Proteomes" id="UP001203207">
    <property type="component" value="Unassembled WGS sequence"/>
</dbReference>
<dbReference type="Gene3D" id="3.40.710.10">
    <property type="entry name" value="DD-peptidase/beta-lactamase superfamily"/>
    <property type="match status" value="1"/>
</dbReference>
<gene>
    <name evidence="3" type="ORF">AArcSt2_07375</name>
</gene>
<dbReference type="PANTHER" id="PTHR46825:SF9">
    <property type="entry name" value="BETA-LACTAMASE-RELATED DOMAIN-CONTAINING PROTEIN"/>
    <property type="match status" value="1"/>
</dbReference>
<dbReference type="GO" id="GO:0016787">
    <property type="term" value="F:hydrolase activity"/>
    <property type="evidence" value="ECO:0007669"/>
    <property type="project" value="UniProtKB-KW"/>
</dbReference>
<reference evidence="3" key="1">
    <citation type="journal article" date="2022" name="Syst. Appl. Microbiol.">
        <title>Natronocalculus amylovorans gen. nov., sp. nov., and Natranaeroarchaeum aerophilus sp. nov., dominant culturable amylolytic natronoarchaea from hypersaline soda lakes in southwestern Siberia.</title>
        <authorList>
            <person name="Sorokin D.Y."/>
            <person name="Elcheninov A.G."/>
            <person name="Khizhniak T.V."/>
            <person name="Koenen M."/>
            <person name="Bale N.J."/>
            <person name="Damste J.S.S."/>
            <person name="Kublanov I.V."/>
        </authorList>
    </citation>
    <scope>NUCLEOTIDE SEQUENCE</scope>
    <source>
        <strain evidence="3">AArc-St2</strain>
    </source>
</reference>
<dbReference type="InterPro" id="IPR025879">
    <property type="entry name" value="Pab87_oct"/>
</dbReference>
<dbReference type="Pfam" id="PF00144">
    <property type="entry name" value="Beta-lactamase"/>
    <property type="match status" value="1"/>
</dbReference>
<keyword evidence="4" id="KW-1185">Reference proteome</keyword>
<comment type="caution">
    <text evidence="3">The sequence shown here is derived from an EMBL/GenBank/DDBJ whole genome shotgun (WGS) entry which is preliminary data.</text>
</comment>
<feature type="domain" description="Pab87 octamerisation" evidence="2">
    <location>
        <begin position="366"/>
        <end position="457"/>
    </location>
</feature>
<dbReference type="RefSeq" id="WP_250583601.1">
    <property type="nucleotide sequence ID" value="NZ_JAKRVX010000002.1"/>
</dbReference>
<sequence length="459" mass="49316">MSETLSKNTLEQIDALIYEWLTDTAAPGASLTIVNETDTLYQSGYGARHLATNNPATPDTLYGFASVTKSFTALAILQCVDRGELSLDDPIAAHTEATFDGADEVTIHELLSHSSGIPSLSTSSVLLARQAGMADVGVPLGDRDDLYYHINGVGDERDEHSFSRFMYNNTGYILLSHAVESATGQPFEQYVTDEILTPLSMDRSTFDADAYDSLEDHATPYLLENDGDGFTETSFPARKLSYGPGGLITSAADLGNYLQFNLGGGVFDGDRLVSEDLLGQAHSAHIEPLPRYGDGYGYGWSIHDIAGTTVIGHGGSLLTSSSAIGFLPEHGLGFALGCAAQPEIHPTEIGQGIVALLLDEAPQDVVPAIGYRSRVTELVGEYEAYRGVTTATVTEEGGMLSLELSIGPIDNTYTLIPDDPALHRLTFTTPKPGQPAPVEFVRHDEGVDLFVDRNRLHKQ</sequence>
<reference evidence="3" key="2">
    <citation type="submission" date="2022-02" db="EMBL/GenBank/DDBJ databases">
        <authorList>
            <person name="Elcheninov A.G."/>
            <person name="Sorokin D.Y."/>
            <person name="Kublanov I.V."/>
        </authorList>
    </citation>
    <scope>NUCLEOTIDE SEQUENCE</scope>
    <source>
        <strain evidence="3">AArc-St2</strain>
    </source>
</reference>
<evidence type="ECO:0000259" key="2">
    <source>
        <dbReference type="Pfam" id="PF13969"/>
    </source>
</evidence>
<evidence type="ECO:0000313" key="4">
    <source>
        <dbReference type="Proteomes" id="UP001203207"/>
    </source>
</evidence>
<accession>A0AAE3K7Z0</accession>
<protein>
    <submittedName>
        <fullName evidence="3">Serine hydrolase</fullName>
    </submittedName>
</protein>
<dbReference type="InterPro" id="IPR023650">
    <property type="entry name" value="Beta-lactam_class-A_AS"/>
</dbReference>
<dbReference type="Gene3D" id="2.40.128.210">
    <property type="entry name" value="Pab87 octamerisation domain"/>
    <property type="match status" value="1"/>
</dbReference>
<evidence type="ECO:0000259" key="1">
    <source>
        <dbReference type="Pfam" id="PF00144"/>
    </source>
</evidence>
<dbReference type="EMBL" id="JAKRVX010000002">
    <property type="protein sequence ID" value="MCL9816762.1"/>
    <property type="molecule type" value="Genomic_DNA"/>
</dbReference>
<dbReference type="SUPFAM" id="SSF56601">
    <property type="entry name" value="beta-lactamase/transpeptidase-like"/>
    <property type="match status" value="1"/>
</dbReference>
<evidence type="ECO:0000313" key="3">
    <source>
        <dbReference type="EMBL" id="MCL9816762.1"/>
    </source>
</evidence>
<dbReference type="PANTHER" id="PTHR46825">
    <property type="entry name" value="D-ALANYL-D-ALANINE-CARBOXYPEPTIDASE/ENDOPEPTIDASE AMPH"/>
    <property type="match status" value="1"/>
</dbReference>
<name>A0AAE3K7Z0_9EURY</name>
<feature type="domain" description="Beta-lactamase-related" evidence="1">
    <location>
        <begin position="19"/>
        <end position="338"/>
    </location>
</feature>
<dbReference type="Pfam" id="PF13969">
    <property type="entry name" value="Pab87_oct"/>
    <property type="match status" value="1"/>
</dbReference>
<proteinExistence type="predicted"/>
<dbReference type="AlphaFoldDB" id="A0AAE3K7Z0"/>
<dbReference type="InterPro" id="IPR038164">
    <property type="entry name" value="Pab87_oct_sf"/>
</dbReference>
<dbReference type="InterPro" id="IPR050491">
    <property type="entry name" value="AmpC-like"/>
</dbReference>
<dbReference type="InterPro" id="IPR001466">
    <property type="entry name" value="Beta-lactam-related"/>
</dbReference>
<organism evidence="3 4">
    <name type="scientific">Natronocalculus amylovorans</name>
    <dbReference type="NCBI Taxonomy" id="2917812"/>
    <lineage>
        <taxon>Archaea</taxon>
        <taxon>Methanobacteriati</taxon>
        <taxon>Methanobacteriota</taxon>
        <taxon>Stenosarchaea group</taxon>
        <taxon>Halobacteria</taxon>
        <taxon>Halobacteriales</taxon>
        <taxon>Haloferacaceae</taxon>
        <taxon>Natronocalculus</taxon>
    </lineage>
</organism>